<dbReference type="PANTHER" id="PTHR18964">
    <property type="entry name" value="ROK (REPRESSOR, ORF, KINASE) FAMILY"/>
    <property type="match status" value="1"/>
</dbReference>
<dbReference type="NCBIfam" id="NF009835">
    <property type="entry name" value="PRK13310.1"/>
    <property type="match status" value="1"/>
</dbReference>
<evidence type="ECO:0000313" key="11">
    <source>
        <dbReference type="Proteomes" id="UP001219956"/>
    </source>
</evidence>
<dbReference type="InterPro" id="IPR049874">
    <property type="entry name" value="ROK_cs"/>
</dbReference>
<comment type="catalytic activity">
    <reaction evidence="9">
        <text>N-acetyl-D-glucosamine + ATP = N-acetyl-D-glucosamine 6-phosphate + ADP + H(+)</text>
        <dbReference type="Rhea" id="RHEA:17417"/>
        <dbReference type="ChEBI" id="CHEBI:15378"/>
        <dbReference type="ChEBI" id="CHEBI:30616"/>
        <dbReference type="ChEBI" id="CHEBI:57513"/>
        <dbReference type="ChEBI" id="CHEBI:456216"/>
        <dbReference type="ChEBI" id="CHEBI:506227"/>
        <dbReference type="EC" id="2.7.1.59"/>
    </reaction>
</comment>
<dbReference type="EC" id="2.7.1.59" evidence="1"/>
<evidence type="ECO:0000256" key="6">
    <source>
        <dbReference type="ARBA" id="ARBA00022833"/>
    </source>
</evidence>
<proteinExistence type="predicted"/>
<dbReference type="Pfam" id="PF00480">
    <property type="entry name" value="ROK"/>
    <property type="match status" value="1"/>
</dbReference>
<dbReference type="SUPFAM" id="SSF53067">
    <property type="entry name" value="Actin-like ATPase domain"/>
    <property type="match status" value="1"/>
</dbReference>
<dbReference type="RefSeq" id="WP_272750137.1">
    <property type="nucleotide sequence ID" value="NZ_JAQQLF010000001.1"/>
</dbReference>
<evidence type="ECO:0000256" key="9">
    <source>
        <dbReference type="ARBA" id="ARBA00049065"/>
    </source>
</evidence>
<dbReference type="InterPro" id="IPR000600">
    <property type="entry name" value="ROK"/>
</dbReference>
<protein>
    <recommendedName>
        <fullName evidence="1">N-acetylglucosamine kinase</fullName>
        <ecNumber evidence="1">2.7.1.59</ecNumber>
    </recommendedName>
</protein>
<keyword evidence="7" id="KW-0067">ATP-binding</keyword>
<dbReference type="CDD" id="cd24057">
    <property type="entry name" value="ASKHA_NBD_ROK_NAGK"/>
    <property type="match status" value="1"/>
</dbReference>
<sequence length="307" mass="33097">MLYGFDIGGTKIEFGAFDASLRRVRQHRFATPKDYASLLDELCHTVQQADSELGCQGSVGLGIPGIIDSISGSLLAANVPAANGRRLQEDLQERLGRPVFIDNDANCFALSEAMDAANQGVASVLGVILGTGVGAGMIFRGQIHNGLNHVAGELGHMRLPIDAMQAFGGDLPVFACGCGQRGCIDNYLSGRGFEQLFFHRFSERLAAQDIIQRYREGHPSTVVFVEQFFELTACCFAGYLAILDPALIVLGGGLSNFDELYRELPKRLPRYMLKFARVPRIEKARHGDAGGVRGAAFLTLGTQAATA</sequence>
<dbReference type="PROSITE" id="PS01125">
    <property type="entry name" value="ROK"/>
    <property type="match status" value="1"/>
</dbReference>
<gene>
    <name evidence="10" type="primary">nagK</name>
    <name evidence="10" type="ORF">PQU95_00230</name>
</gene>
<dbReference type="InterPro" id="IPR043129">
    <property type="entry name" value="ATPase_NBD"/>
</dbReference>
<evidence type="ECO:0000256" key="7">
    <source>
        <dbReference type="ARBA" id="ARBA00022840"/>
    </source>
</evidence>
<keyword evidence="3" id="KW-0479">Metal-binding</keyword>
<reference evidence="10 11" key="1">
    <citation type="submission" date="2023-01" db="EMBL/GenBank/DDBJ databases">
        <title>Novel species of the genus Vogesella isolated from rivers.</title>
        <authorList>
            <person name="Lu H."/>
        </authorList>
    </citation>
    <scope>NUCLEOTIDE SEQUENCE [LARGE SCALE GENOMIC DNA]</scope>
    <source>
        <strain evidence="10 11">DC21W</strain>
    </source>
</reference>
<dbReference type="GO" id="GO:0045127">
    <property type="term" value="F:N-acetylglucosamine kinase activity"/>
    <property type="evidence" value="ECO:0007669"/>
    <property type="project" value="UniProtKB-EC"/>
</dbReference>
<name>A0ABT5ISV1_9NEIS</name>
<evidence type="ECO:0000256" key="8">
    <source>
        <dbReference type="ARBA" id="ARBA00023277"/>
    </source>
</evidence>
<keyword evidence="2 10" id="KW-0808">Transferase</keyword>
<evidence type="ECO:0000256" key="5">
    <source>
        <dbReference type="ARBA" id="ARBA00022777"/>
    </source>
</evidence>
<accession>A0ABT5ISV1</accession>
<evidence type="ECO:0000313" key="10">
    <source>
        <dbReference type="EMBL" id="MDC7715645.1"/>
    </source>
</evidence>
<keyword evidence="8" id="KW-0119">Carbohydrate metabolism</keyword>
<evidence type="ECO:0000256" key="2">
    <source>
        <dbReference type="ARBA" id="ARBA00022679"/>
    </source>
</evidence>
<keyword evidence="5 10" id="KW-0418">Kinase</keyword>
<keyword evidence="6" id="KW-0862">Zinc</keyword>
<organism evidence="10 11">
    <name type="scientific">Vogesella aquatica</name>
    <dbReference type="NCBI Taxonomy" id="2984206"/>
    <lineage>
        <taxon>Bacteria</taxon>
        <taxon>Pseudomonadati</taxon>
        <taxon>Pseudomonadota</taxon>
        <taxon>Betaproteobacteria</taxon>
        <taxon>Neisseriales</taxon>
        <taxon>Chromobacteriaceae</taxon>
        <taxon>Vogesella</taxon>
    </lineage>
</organism>
<comment type="caution">
    <text evidence="10">The sequence shown here is derived from an EMBL/GenBank/DDBJ whole genome shotgun (WGS) entry which is preliminary data.</text>
</comment>
<keyword evidence="11" id="KW-1185">Reference proteome</keyword>
<evidence type="ECO:0000256" key="3">
    <source>
        <dbReference type="ARBA" id="ARBA00022723"/>
    </source>
</evidence>
<evidence type="ECO:0000256" key="4">
    <source>
        <dbReference type="ARBA" id="ARBA00022741"/>
    </source>
</evidence>
<dbReference type="Gene3D" id="3.30.420.40">
    <property type="match status" value="2"/>
</dbReference>
<dbReference type="Proteomes" id="UP001219956">
    <property type="component" value="Unassembled WGS sequence"/>
</dbReference>
<evidence type="ECO:0000256" key="1">
    <source>
        <dbReference type="ARBA" id="ARBA00012122"/>
    </source>
</evidence>
<dbReference type="PANTHER" id="PTHR18964:SF162">
    <property type="entry name" value="N-ACETYL-D-GLUCOSAMINE KINASE"/>
    <property type="match status" value="1"/>
</dbReference>
<keyword evidence="4" id="KW-0547">Nucleotide-binding</keyword>
<dbReference type="EMBL" id="JAQQLF010000001">
    <property type="protein sequence ID" value="MDC7715645.1"/>
    <property type="molecule type" value="Genomic_DNA"/>
</dbReference>